<sequence length="79" mass="8970">MKLNTKHIKHQLVDCAMSVAMYSVPGFMEADQDSKEAYKALAADVLFLQPKKSLKRLIPFRREIITAGKKHKELNSNPV</sequence>
<protein>
    <submittedName>
        <fullName evidence="1">Uncharacterized protein</fullName>
    </submittedName>
</protein>
<organism evidence="1 2">
    <name type="scientific">Pedobacter metabolipauper</name>
    <dbReference type="NCBI Taxonomy" id="425513"/>
    <lineage>
        <taxon>Bacteria</taxon>
        <taxon>Pseudomonadati</taxon>
        <taxon>Bacteroidota</taxon>
        <taxon>Sphingobacteriia</taxon>
        <taxon>Sphingobacteriales</taxon>
        <taxon>Sphingobacteriaceae</taxon>
        <taxon>Pedobacter</taxon>
    </lineage>
</organism>
<keyword evidence="2" id="KW-1185">Reference proteome</keyword>
<proteinExistence type="predicted"/>
<dbReference type="EMBL" id="SNYC01000010">
    <property type="protein sequence ID" value="TDQ06214.1"/>
    <property type="molecule type" value="Genomic_DNA"/>
</dbReference>
<name>A0A4R6SQ73_9SPHI</name>
<evidence type="ECO:0000313" key="2">
    <source>
        <dbReference type="Proteomes" id="UP000295620"/>
    </source>
</evidence>
<dbReference type="RefSeq" id="WP_133578381.1">
    <property type="nucleotide sequence ID" value="NZ_SNYC01000010.1"/>
</dbReference>
<reference evidence="1 2" key="1">
    <citation type="submission" date="2019-03" db="EMBL/GenBank/DDBJ databases">
        <title>Genomic Encyclopedia of Archaeal and Bacterial Type Strains, Phase II (KMG-II): from individual species to whole genera.</title>
        <authorList>
            <person name="Goeker M."/>
        </authorList>
    </citation>
    <scope>NUCLEOTIDE SEQUENCE [LARGE SCALE GENOMIC DNA]</scope>
    <source>
        <strain evidence="1 2">DSM 19035</strain>
    </source>
</reference>
<dbReference type="AlphaFoldDB" id="A0A4R6SQ73"/>
<comment type="caution">
    <text evidence="1">The sequence shown here is derived from an EMBL/GenBank/DDBJ whole genome shotgun (WGS) entry which is preliminary data.</text>
</comment>
<dbReference type="Proteomes" id="UP000295620">
    <property type="component" value="Unassembled WGS sequence"/>
</dbReference>
<accession>A0A4R6SQ73</accession>
<gene>
    <name evidence="1" type="ORF">ATK78_4595</name>
</gene>
<evidence type="ECO:0000313" key="1">
    <source>
        <dbReference type="EMBL" id="TDQ06214.1"/>
    </source>
</evidence>